<name>A0A6J4KP46_9BACT</name>
<feature type="compositionally biased region" description="Low complexity" evidence="1">
    <location>
        <begin position="104"/>
        <end position="115"/>
    </location>
</feature>
<organism evidence="2">
    <name type="scientific">uncultured Gemmatimonadaceae bacterium</name>
    <dbReference type="NCBI Taxonomy" id="246130"/>
    <lineage>
        <taxon>Bacteria</taxon>
        <taxon>Pseudomonadati</taxon>
        <taxon>Gemmatimonadota</taxon>
        <taxon>Gemmatimonadia</taxon>
        <taxon>Gemmatimonadales</taxon>
        <taxon>Gemmatimonadaceae</taxon>
        <taxon>environmental samples</taxon>
    </lineage>
</organism>
<dbReference type="AlphaFoldDB" id="A0A6J4KP46"/>
<evidence type="ECO:0000313" key="2">
    <source>
        <dbReference type="EMBL" id="CAA9311382.1"/>
    </source>
</evidence>
<sequence>RRRDSLPGDGLLRGDQRLRGARHGSPLRADRCALAQEPGGRRADERDAAPRYPLRGARRPGGRGGPQVPRRDDQGGALRRHGPRDVPPDPRVAAHDRRDPPAAPGRVPVAGCQPARADHAHHRAPRRHGQAPRGDRGRDTPTTVAGMGRGRRAVPRDPRAVPAVRRAGGAVAV</sequence>
<gene>
    <name evidence="2" type="ORF">AVDCRST_MAG11-1520</name>
</gene>
<feature type="non-terminal residue" evidence="2">
    <location>
        <position position="1"/>
    </location>
</feature>
<feature type="region of interest" description="Disordered" evidence="1">
    <location>
        <begin position="1"/>
        <end position="173"/>
    </location>
</feature>
<protein>
    <submittedName>
        <fullName evidence="2">Protein YzbB</fullName>
    </submittedName>
</protein>
<feature type="compositionally biased region" description="Basic and acidic residues" evidence="1">
    <location>
        <begin position="39"/>
        <end position="49"/>
    </location>
</feature>
<accession>A0A6J4KP46</accession>
<feature type="compositionally biased region" description="Basic residues" evidence="1">
    <location>
        <begin position="119"/>
        <end position="130"/>
    </location>
</feature>
<feature type="compositionally biased region" description="Basic and acidic residues" evidence="1">
    <location>
        <begin position="1"/>
        <end position="18"/>
    </location>
</feature>
<evidence type="ECO:0000256" key="1">
    <source>
        <dbReference type="SAM" id="MobiDB-lite"/>
    </source>
</evidence>
<dbReference type="EMBL" id="CADCTU010000341">
    <property type="protein sequence ID" value="CAA9311382.1"/>
    <property type="molecule type" value="Genomic_DNA"/>
</dbReference>
<feature type="compositionally biased region" description="Basic and acidic residues" evidence="1">
    <location>
        <begin position="83"/>
        <end position="100"/>
    </location>
</feature>
<proteinExistence type="predicted"/>
<feature type="non-terminal residue" evidence="2">
    <location>
        <position position="173"/>
    </location>
</feature>
<feature type="compositionally biased region" description="Low complexity" evidence="1">
    <location>
        <begin position="160"/>
        <end position="173"/>
    </location>
</feature>
<reference evidence="2" key="1">
    <citation type="submission" date="2020-02" db="EMBL/GenBank/DDBJ databases">
        <authorList>
            <person name="Meier V. D."/>
        </authorList>
    </citation>
    <scope>NUCLEOTIDE SEQUENCE</scope>
    <source>
        <strain evidence="2">AVDCRST_MAG11</strain>
    </source>
</reference>